<evidence type="ECO:0000313" key="6">
    <source>
        <dbReference type="Proteomes" id="UP000264310"/>
    </source>
</evidence>
<dbReference type="InterPro" id="IPR057326">
    <property type="entry name" value="KR_dom"/>
</dbReference>
<accession>A0A371WY09</accession>
<evidence type="ECO:0000256" key="3">
    <source>
        <dbReference type="SAM" id="MobiDB-lite"/>
    </source>
</evidence>
<dbReference type="PRINTS" id="PR00081">
    <property type="entry name" value="GDHRDH"/>
</dbReference>
<dbReference type="InterPro" id="IPR002347">
    <property type="entry name" value="SDR_fam"/>
</dbReference>
<dbReference type="PROSITE" id="PS00061">
    <property type="entry name" value="ADH_SHORT"/>
    <property type="match status" value="1"/>
</dbReference>
<dbReference type="PANTHER" id="PTHR48107:SF16">
    <property type="entry name" value="NADPH-DEPENDENT ALDEHYDE REDUCTASE 1, CHLOROPLASTIC"/>
    <property type="match status" value="1"/>
</dbReference>
<evidence type="ECO:0000256" key="2">
    <source>
        <dbReference type="ARBA" id="ARBA00023002"/>
    </source>
</evidence>
<protein>
    <submittedName>
        <fullName evidence="5">SDR family oxidoreductase</fullName>
    </submittedName>
</protein>
<feature type="domain" description="Ketoreductase" evidence="4">
    <location>
        <begin position="44"/>
        <end position="233"/>
    </location>
</feature>
<sequence>MNFPFAKDIPEQSQDRVPGVESKLTPPATHIRESYKGSEKLKGKRTLITGGDSGIGRAVALHFAREGADVAILYLPEEQADADETIWLIEKEGAKTLTIPADVSDRKACDEAIGTVVETFGGIDVLVNNAGHMQGEREFTDTSDESWERHFAVNVHGPFYLTRAALKHMTKGASIINTTSVNAFAGAPVVTAYTATKGAIASFTRGLALQIADKGIRVNEVAPGPIWTPIQPQGWSAEEVPHLGDSTAMGRMGQPCELAPAFVYLACEDGSYVTGQTIHVNGGMIING</sequence>
<dbReference type="RefSeq" id="WP_116684828.1">
    <property type="nucleotide sequence ID" value="NZ_QURL01000012.1"/>
</dbReference>
<dbReference type="Gene3D" id="3.40.50.720">
    <property type="entry name" value="NAD(P)-binding Rossmann-like Domain"/>
    <property type="match status" value="1"/>
</dbReference>
<reference evidence="5 6" key="1">
    <citation type="submission" date="2018-08" db="EMBL/GenBank/DDBJ databases">
        <title>Fulvimarina sp. 85, whole genome shotgun sequence.</title>
        <authorList>
            <person name="Tuo L."/>
        </authorList>
    </citation>
    <scope>NUCLEOTIDE SEQUENCE [LARGE SCALE GENOMIC DNA]</scope>
    <source>
        <strain evidence="5 6">85</strain>
    </source>
</reference>
<dbReference type="OrthoDB" id="9809287at2"/>
<dbReference type="Proteomes" id="UP000264310">
    <property type="component" value="Unassembled WGS sequence"/>
</dbReference>
<dbReference type="FunFam" id="3.40.50.720:FF:000084">
    <property type="entry name" value="Short-chain dehydrogenase reductase"/>
    <property type="match status" value="1"/>
</dbReference>
<proteinExistence type="inferred from homology"/>
<dbReference type="AlphaFoldDB" id="A0A371WY09"/>
<keyword evidence="2" id="KW-0560">Oxidoreductase</keyword>
<evidence type="ECO:0000259" key="4">
    <source>
        <dbReference type="SMART" id="SM00822"/>
    </source>
</evidence>
<dbReference type="SMART" id="SM00822">
    <property type="entry name" value="PKS_KR"/>
    <property type="match status" value="1"/>
</dbReference>
<keyword evidence="6" id="KW-1185">Reference proteome</keyword>
<dbReference type="InterPro" id="IPR036291">
    <property type="entry name" value="NAD(P)-bd_dom_sf"/>
</dbReference>
<dbReference type="PANTHER" id="PTHR48107">
    <property type="entry name" value="NADPH-DEPENDENT ALDEHYDE REDUCTASE-LIKE PROTEIN, CHLOROPLASTIC-RELATED"/>
    <property type="match status" value="1"/>
</dbReference>
<comment type="caution">
    <text evidence="5">The sequence shown here is derived from an EMBL/GenBank/DDBJ whole genome shotgun (WGS) entry which is preliminary data.</text>
</comment>
<dbReference type="EMBL" id="QURL01000012">
    <property type="protein sequence ID" value="RFC61885.1"/>
    <property type="molecule type" value="Genomic_DNA"/>
</dbReference>
<dbReference type="Pfam" id="PF13561">
    <property type="entry name" value="adh_short_C2"/>
    <property type="match status" value="1"/>
</dbReference>
<evidence type="ECO:0000256" key="1">
    <source>
        <dbReference type="ARBA" id="ARBA00006484"/>
    </source>
</evidence>
<dbReference type="InterPro" id="IPR020904">
    <property type="entry name" value="Sc_DH/Rdtase_CS"/>
</dbReference>
<evidence type="ECO:0000313" key="5">
    <source>
        <dbReference type="EMBL" id="RFC61885.1"/>
    </source>
</evidence>
<gene>
    <name evidence="5" type="ORF">DYI37_18855</name>
</gene>
<name>A0A371WY09_9HYPH</name>
<organism evidence="5 6">
    <name type="scientific">Fulvimarina endophytica</name>
    <dbReference type="NCBI Taxonomy" id="2293836"/>
    <lineage>
        <taxon>Bacteria</taxon>
        <taxon>Pseudomonadati</taxon>
        <taxon>Pseudomonadota</taxon>
        <taxon>Alphaproteobacteria</taxon>
        <taxon>Hyphomicrobiales</taxon>
        <taxon>Aurantimonadaceae</taxon>
        <taxon>Fulvimarina</taxon>
    </lineage>
</organism>
<dbReference type="SUPFAM" id="SSF51735">
    <property type="entry name" value="NAD(P)-binding Rossmann-fold domains"/>
    <property type="match status" value="1"/>
</dbReference>
<dbReference type="PRINTS" id="PR00080">
    <property type="entry name" value="SDRFAMILY"/>
</dbReference>
<comment type="similarity">
    <text evidence="1">Belongs to the short-chain dehydrogenases/reductases (SDR) family.</text>
</comment>
<feature type="region of interest" description="Disordered" evidence="3">
    <location>
        <begin position="1"/>
        <end position="25"/>
    </location>
</feature>
<dbReference type="GO" id="GO:0016614">
    <property type="term" value="F:oxidoreductase activity, acting on CH-OH group of donors"/>
    <property type="evidence" value="ECO:0007669"/>
    <property type="project" value="UniProtKB-ARBA"/>
</dbReference>